<reference evidence="2 3" key="1">
    <citation type="submission" date="2022-04" db="EMBL/GenBank/DDBJ databases">
        <title>Diverse halophilic archaea isolated from saline environments.</title>
        <authorList>
            <person name="Cui H.-L."/>
        </authorList>
    </citation>
    <scope>NUCLEOTIDE SEQUENCE [LARGE SCALE GENOMIC DNA]</scope>
    <source>
        <strain evidence="2 3">XZYJT49</strain>
    </source>
</reference>
<evidence type="ECO:0000313" key="2">
    <source>
        <dbReference type="EMBL" id="UPV73795.1"/>
    </source>
</evidence>
<accession>A0A8U0HRW4</accession>
<sequence>MSCKMVILAVRDDDTSHDECVEYMHDEHAPLVNDLPNLQRYTSSVPLDPEKAGYDYVAQLWFEDPAAMNESFESETGAEVQEDAASFLDMDATEMIPVADETTHYEAE</sequence>
<name>A0A8U0HRW4_9EURY</name>
<dbReference type="Proteomes" id="UP000830729">
    <property type="component" value="Chromosome"/>
</dbReference>
<feature type="domain" description="EthD" evidence="1">
    <location>
        <begin position="13"/>
        <end position="90"/>
    </location>
</feature>
<evidence type="ECO:0000313" key="3">
    <source>
        <dbReference type="Proteomes" id="UP000830729"/>
    </source>
</evidence>
<evidence type="ECO:0000259" key="1">
    <source>
        <dbReference type="Pfam" id="PF07110"/>
    </source>
</evidence>
<protein>
    <submittedName>
        <fullName evidence="2">EthD family reductase</fullName>
    </submittedName>
</protein>
<dbReference type="InterPro" id="IPR011008">
    <property type="entry name" value="Dimeric_a/b-barrel"/>
</dbReference>
<dbReference type="RefSeq" id="WP_248649847.1">
    <property type="nucleotide sequence ID" value="NZ_CP096659.1"/>
</dbReference>
<dbReference type="GO" id="GO:0016491">
    <property type="term" value="F:oxidoreductase activity"/>
    <property type="evidence" value="ECO:0007669"/>
    <property type="project" value="InterPro"/>
</dbReference>
<dbReference type="KEGG" id="halx:M0R89_14760"/>
<proteinExistence type="predicted"/>
<dbReference type="EMBL" id="CP096659">
    <property type="protein sequence ID" value="UPV73795.1"/>
    <property type="molecule type" value="Genomic_DNA"/>
</dbReference>
<dbReference type="Pfam" id="PF07110">
    <property type="entry name" value="EthD"/>
    <property type="match status" value="1"/>
</dbReference>
<dbReference type="Gene3D" id="3.30.70.100">
    <property type="match status" value="1"/>
</dbReference>
<dbReference type="InterPro" id="IPR009799">
    <property type="entry name" value="EthD_dom"/>
</dbReference>
<dbReference type="AlphaFoldDB" id="A0A8U0HRW4"/>
<gene>
    <name evidence="2" type="ORF">M0R89_14760</name>
</gene>
<keyword evidence="3" id="KW-1185">Reference proteome</keyword>
<organism evidence="2 3">
    <name type="scientific">Halorussus limi</name>
    <dbReference type="NCBI Taxonomy" id="2938695"/>
    <lineage>
        <taxon>Archaea</taxon>
        <taxon>Methanobacteriati</taxon>
        <taxon>Methanobacteriota</taxon>
        <taxon>Stenosarchaea group</taxon>
        <taxon>Halobacteria</taxon>
        <taxon>Halobacteriales</taxon>
        <taxon>Haladaptataceae</taxon>
        <taxon>Halorussus</taxon>
    </lineage>
</organism>
<dbReference type="SUPFAM" id="SSF54909">
    <property type="entry name" value="Dimeric alpha+beta barrel"/>
    <property type="match status" value="1"/>
</dbReference>
<dbReference type="NCBIfam" id="TIGR02118">
    <property type="entry name" value="EthD family reductase"/>
    <property type="match status" value="1"/>
</dbReference>
<dbReference type="GeneID" id="72186485"/>